<feature type="compositionally biased region" description="Low complexity" evidence="1">
    <location>
        <begin position="30"/>
        <end position="50"/>
    </location>
</feature>
<evidence type="ECO:0000313" key="3">
    <source>
        <dbReference type="Proteomes" id="UP000759131"/>
    </source>
</evidence>
<dbReference type="EMBL" id="CAJPIZ010029027">
    <property type="protein sequence ID" value="CAG2119595.1"/>
    <property type="molecule type" value="Genomic_DNA"/>
</dbReference>
<gene>
    <name evidence="2" type="ORF">OSB1V03_LOCUS19543</name>
</gene>
<reference evidence="2" key="1">
    <citation type="submission" date="2020-11" db="EMBL/GenBank/DDBJ databases">
        <authorList>
            <person name="Tran Van P."/>
        </authorList>
    </citation>
    <scope>NUCLEOTIDE SEQUENCE</scope>
</reference>
<feature type="non-terminal residue" evidence="2">
    <location>
        <position position="1"/>
    </location>
</feature>
<accession>A0A7R9QGH0</accession>
<protein>
    <submittedName>
        <fullName evidence="2">Uncharacterized protein</fullName>
    </submittedName>
</protein>
<dbReference type="Proteomes" id="UP000759131">
    <property type="component" value="Unassembled WGS sequence"/>
</dbReference>
<dbReference type="EMBL" id="OC883602">
    <property type="protein sequence ID" value="CAD7643331.1"/>
    <property type="molecule type" value="Genomic_DNA"/>
</dbReference>
<evidence type="ECO:0000256" key="1">
    <source>
        <dbReference type="SAM" id="MobiDB-lite"/>
    </source>
</evidence>
<keyword evidence="3" id="KW-1185">Reference proteome</keyword>
<proteinExistence type="predicted"/>
<name>A0A7R9QGH0_9ACAR</name>
<dbReference type="AlphaFoldDB" id="A0A7R9QGH0"/>
<feature type="region of interest" description="Disordered" evidence="1">
    <location>
        <begin position="23"/>
        <end position="56"/>
    </location>
</feature>
<organism evidence="2">
    <name type="scientific">Medioppia subpectinata</name>
    <dbReference type="NCBI Taxonomy" id="1979941"/>
    <lineage>
        <taxon>Eukaryota</taxon>
        <taxon>Metazoa</taxon>
        <taxon>Ecdysozoa</taxon>
        <taxon>Arthropoda</taxon>
        <taxon>Chelicerata</taxon>
        <taxon>Arachnida</taxon>
        <taxon>Acari</taxon>
        <taxon>Acariformes</taxon>
        <taxon>Sarcoptiformes</taxon>
        <taxon>Oribatida</taxon>
        <taxon>Brachypylina</taxon>
        <taxon>Oppioidea</taxon>
        <taxon>Oppiidae</taxon>
        <taxon>Medioppia</taxon>
    </lineage>
</organism>
<dbReference type="OrthoDB" id="6019893at2759"/>
<evidence type="ECO:0000313" key="2">
    <source>
        <dbReference type="EMBL" id="CAD7643331.1"/>
    </source>
</evidence>
<sequence>MAYYQLETNDAIDGAKHKAIDSSQLTPALSQMSMDSSPQSTPSSPSKSSQVNYSINSKSPFKSLPTTILYDIRFDCNRWFGRNIEEGSTERVLIGELLSGSS</sequence>